<keyword evidence="21" id="KW-1208">Phospholipid metabolism</keyword>
<evidence type="ECO:0000256" key="35">
    <source>
        <dbReference type="ARBA" id="ARBA00053171"/>
    </source>
</evidence>
<evidence type="ECO:0000256" key="30">
    <source>
        <dbReference type="ARBA" id="ARBA00050561"/>
    </source>
</evidence>
<dbReference type="GO" id="GO:0003841">
    <property type="term" value="F:1-acylglycerol-3-phosphate O-acyltransferase activity"/>
    <property type="evidence" value="ECO:0007669"/>
    <property type="project" value="UniProtKB-EC"/>
</dbReference>
<evidence type="ECO:0000256" key="8">
    <source>
        <dbReference type="ARBA" id="ARBA00013278"/>
    </source>
</evidence>
<evidence type="ECO:0000256" key="21">
    <source>
        <dbReference type="ARBA" id="ARBA00023264"/>
    </source>
</evidence>
<evidence type="ECO:0000256" key="9">
    <source>
        <dbReference type="ARBA" id="ARBA00013279"/>
    </source>
</evidence>
<evidence type="ECO:0000256" key="31">
    <source>
        <dbReference type="ARBA" id="ARBA00050827"/>
    </source>
</evidence>
<reference evidence="45" key="1">
    <citation type="submission" date="2025-08" db="UniProtKB">
        <authorList>
            <consortium name="RefSeq"/>
        </authorList>
    </citation>
    <scope>IDENTIFICATION</scope>
    <source>
        <tissue evidence="45">Spleen</tissue>
    </source>
</reference>
<comment type="catalytic activity">
    <reaction evidence="34">
        <text>1-(9Z-octadecenoyl)-glycerol + 1,2-di-(9Z-octadecenoyl)-glycerol = 1,2,3-tri-(9Z-octadecenoyl)-glycerol + glycerol</text>
        <dbReference type="Rhea" id="RHEA:38327"/>
        <dbReference type="ChEBI" id="CHEBI:17754"/>
        <dbReference type="ChEBI" id="CHEBI:52323"/>
        <dbReference type="ChEBI" id="CHEBI:53753"/>
        <dbReference type="ChEBI" id="CHEBI:75342"/>
    </reaction>
    <physiologicalReaction direction="left-to-right" evidence="34">
        <dbReference type="Rhea" id="RHEA:38328"/>
    </physiologicalReaction>
</comment>
<comment type="catalytic activity">
    <reaction evidence="3">
        <text>a 1-acyl-sn-glycero-3-phosphate + an acyl-CoA = a 1,2-diacyl-sn-glycero-3-phosphate + CoA</text>
        <dbReference type="Rhea" id="RHEA:19709"/>
        <dbReference type="ChEBI" id="CHEBI:57287"/>
        <dbReference type="ChEBI" id="CHEBI:57970"/>
        <dbReference type="ChEBI" id="CHEBI:58342"/>
        <dbReference type="ChEBI" id="CHEBI:58608"/>
        <dbReference type="EC" id="2.3.1.51"/>
    </reaction>
</comment>
<comment type="catalytic activity">
    <reaction evidence="30">
        <text>a 1-acylglycerol + a 1,3-diacylglycerol = a triacylglycerol + glycerol</text>
        <dbReference type="Rhea" id="RHEA:44440"/>
        <dbReference type="ChEBI" id="CHEBI:17754"/>
        <dbReference type="ChEBI" id="CHEBI:17855"/>
        <dbReference type="ChEBI" id="CHEBI:35759"/>
        <dbReference type="ChEBI" id="CHEBI:47777"/>
    </reaction>
</comment>
<evidence type="ECO:0000256" key="37">
    <source>
        <dbReference type="ARBA" id="ARBA00078886"/>
    </source>
</evidence>
<dbReference type="EC" id="3.1.1.4" evidence="8"/>
<dbReference type="PANTHER" id="PTHR12406:SF22">
    <property type="entry name" value="1-ACYLGLYCEROL-3-PHOSPHATE O-ACYLTRANSFERASE PNPLA3"/>
    <property type="match status" value="1"/>
</dbReference>
<dbReference type="AlphaFoldDB" id="A0A6P5K053"/>
<dbReference type="GO" id="GO:0016020">
    <property type="term" value="C:membrane"/>
    <property type="evidence" value="ECO:0007669"/>
    <property type="project" value="UniProtKB-SubCell"/>
</dbReference>
<evidence type="ECO:0000256" key="4">
    <source>
        <dbReference type="ARBA" id="ARBA00004167"/>
    </source>
</evidence>
<comment type="catalytic activity">
    <reaction evidence="29">
        <text>1,2,3-tri-(9Z-octadecenoyl)-glycerol + H2O = 1,3-di-(9Z-octadecenoyl)-glycerol + (9Z)-octadecenoate + H(+)</text>
        <dbReference type="Rhea" id="RHEA:38387"/>
        <dbReference type="ChEBI" id="CHEBI:15377"/>
        <dbReference type="ChEBI" id="CHEBI:15378"/>
        <dbReference type="ChEBI" id="CHEBI:30823"/>
        <dbReference type="ChEBI" id="CHEBI:53753"/>
        <dbReference type="ChEBI" id="CHEBI:75735"/>
    </reaction>
    <physiologicalReaction direction="left-to-right" evidence="29">
        <dbReference type="Rhea" id="RHEA:38388"/>
    </physiologicalReaction>
</comment>
<comment type="catalytic activity">
    <reaction evidence="26">
        <text>1-(9Z-octadecenoyl)-sn-glycero-3-phosphate + (9Z,12Z)-octadecadienoyl-CoA = 1-(9Z)-octadecenoyl-2-(9Z,12Z)-octadecadienoyl-sn-glycero-3-phosphate + CoA</text>
        <dbReference type="Rhea" id="RHEA:37159"/>
        <dbReference type="ChEBI" id="CHEBI:57287"/>
        <dbReference type="ChEBI" id="CHEBI:57383"/>
        <dbReference type="ChEBI" id="CHEBI:74544"/>
        <dbReference type="ChEBI" id="CHEBI:74563"/>
    </reaction>
    <physiologicalReaction direction="left-to-right" evidence="26">
        <dbReference type="Rhea" id="RHEA:37160"/>
    </physiologicalReaction>
</comment>
<feature type="short sequence motif" description="DGA/G" evidence="41">
    <location>
        <begin position="166"/>
        <end position="168"/>
    </location>
</feature>
<evidence type="ECO:0000256" key="32">
    <source>
        <dbReference type="ARBA" id="ARBA00051085"/>
    </source>
</evidence>
<evidence type="ECO:0000256" key="22">
    <source>
        <dbReference type="ARBA" id="ARBA00023315"/>
    </source>
</evidence>
<dbReference type="SUPFAM" id="SSF52151">
    <property type="entry name" value="FabD/lysophospholipase-like"/>
    <property type="match status" value="1"/>
</dbReference>
<dbReference type="FunFam" id="3.40.1090.10:FF:000003">
    <property type="entry name" value="Patatin-like phospholipase domain-containing protein 2"/>
    <property type="match status" value="1"/>
</dbReference>
<evidence type="ECO:0000256" key="24">
    <source>
        <dbReference type="ARBA" id="ARBA00032101"/>
    </source>
</evidence>
<dbReference type="GO" id="GO:0036042">
    <property type="term" value="F:long-chain fatty acyl-CoA binding"/>
    <property type="evidence" value="ECO:0007669"/>
    <property type="project" value="UniProtKB-ARBA"/>
</dbReference>
<evidence type="ECO:0000256" key="36">
    <source>
        <dbReference type="ARBA" id="ARBA00060536"/>
    </source>
</evidence>
<comment type="pathway">
    <text evidence="6">Lipid metabolism.</text>
</comment>
<evidence type="ECO:0000256" key="28">
    <source>
        <dbReference type="ARBA" id="ARBA00050245"/>
    </source>
</evidence>
<evidence type="ECO:0000256" key="16">
    <source>
        <dbReference type="ARBA" id="ARBA00022989"/>
    </source>
</evidence>
<dbReference type="EC" id="3.1.1.3" evidence="9"/>
<dbReference type="PANTHER" id="PTHR12406">
    <property type="entry name" value="CALCIUM-INDEPENDENT PHOSPHOLIPASE A2 IPLA2 -RELATED"/>
    <property type="match status" value="1"/>
</dbReference>
<evidence type="ECO:0000256" key="34">
    <source>
        <dbReference type="ARBA" id="ARBA00052658"/>
    </source>
</evidence>
<dbReference type="RefSeq" id="XP_020838484.1">
    <property type="nucleotide sequence ID" value="XM_020982825.1"/>
</dbReference>
<dbReference type="InterPro" id="IPR016035">
    <property type="entry name" value="Acyl_Trfase/lysoPLipase"/>
</dbReference>
<evidence type="ECO:0000259" key="43">
    <source>
        <dbReference type="PROSITE" id="PS51635"/>
    </source>
</evidence>
<evidence type="ECO:0000256" key="40">
    <source>
        <dbReference type="ARBA" id="ARBA00083280"/>
    </source>
</evidence>
<keyword evidence="11" id="KW-0551">Lipid droplet</keyword>
<evidence type="ECO:0000256" key="38">
    <source>
        <dbReference type="ARBA" id="ARBA00079790"/>
    </source>
</evidence>
<feature type="transmembrane region" description="Helical" evidence="42">
    <location>
        <begin position="7"/>
        <end position="23"/>
    </location>
</feature>
<protein>
    <recommendedName>
        <fullName evidence="39">Acylglycerol transacylase</fullName>
        <ecNumber evidence="7">2.3.1.51</ecNumber>
        <ecNumber evidence="9">3.1.1.3</ecNumber>
        <ecNumber evidence="8">3.1.1.4</ecNumber>
    </recommendedName>
    <alternativeName>
        <fullName evidence="40">Adiponutrin</fullName>
    </alternativeName>
    <alternativeName>
        <fullName evidence="38">Calcium-independent phospholipase A2-epsilon</fullName>
    </alternativeName>
    <alternativeName>
        <fullName evidence="24">Lysophosphatidic acid acyltransferase</fullName>
    </alternativeName>
    <alternativeName>
        <fullName evidence="37">Patatin-like phospholipase domain-containing protein 3</fullName>
    </alternativeName>
</protein>
<keyword evidence="16 42" id="KW-1133">Transmembrane helix</keyword>
<evidence type="ECO:0000313" key="45">
    <source>
        <dbReference type="RefSeq" id="XP_020838484.1"/>
    </source>
</evidence>
<dbReference type="GO" id="GO:0055088">
    <property type="term" value="P:lipid homeostasis"/>
    <property type="evidence" value="ECO:0007669"/>
    <property type="project" value="TreeGrafter"/>
</dbReference>
<comment type="pathway">
    <text evidence="23">Phospholipid metabolism.</text>
</comment>
<feature type="active site" description="Proton acceptor" evidence="41">
    <location>
        <position position="166"/>
    </location>
</feature>
<dbReference type="GO" id="GO:0006654">
    <property type="term" value="P:phosphatidic acid biosynthetic process"/>
    <property type="evidence" value="ECO:0007669"/>
    <property type="project" value="UniProtKB-ARBA"/>
</dbReference>
<evidence type="ECO:0000256" key="13">
    <source>
        <dbReference type="ARBA" id="ARBA00022692"/>
    </source>
</evidence>
<feature type="short sequence motif" description="GXSXG" evidence="41">
    <location>
        <begin position="45"/>
        <end position="49"/>
    </location>
</feature>
<dbReference type="GO" id="GO:0019432">
    <property type="term" value="P:triglyceride biosynthetic process"/>
    <property type="evidence" value="ECO:0007669"/>
    <property type="project" value="UniProtKB-ARBA"/>
</dbReference>
<dbReference type="Gene3D" id="3.40.1090.10">
    <property type="entry name" value="Cytosolic phospholipase A2 catalytic domain"/>
    <property type="match status" value="2"/>
</dbReference>
<feature type="short sequence motif" description="GXGXXG" evidence="41">
    <location>
        <begin position="14"/>
        <end position="19"/>
    </location>
</feature>
<feature type="domain" description="PNPLA" evidence="43">
    <location>
        <begin position="10"/>
        <end position="179"/>
    </location>
</feature>
<evidence type="ECO:0000256" key="15">
    <source>
        <dbReference type="ARBA" id="ARBA00022968"/>
    </source>
</evidence>
<keyword evidence="41" id="KW-0442">Lipid degradation</keyword>
<dbReference type="GO" id="GO:0019433">
    <property type="term" value="P:triglyceride catabolic process"/>
    <property type="evidence" value="ECO:0007669"/>
    <property type="project" value="UniProtKB-ARBA"/>
</dbReference>
<feature type="active site" description="Nucleophile" evidence="41">
    <location>
        <position position="47"/>
    </location>
</feature>
<dbReference type="Pfam" id="PF01734">
    <property type="entry name" value="Patatin"/>
    <property type="match status" value="1"/>
</dbReference>
<evidence type="ECO:0000256" key="18">
    <source>
        <dbReference type="ARBA" id="ARBA00023136"/>
    </source>
</evidence>
<dbReference type="InterPro" id="IPR033562">
    <property type="entry name" value="PLPL"/>
</dbReference>
<keyword evidence="12" id="KW-0808">Transferase</keyword>
<dbReference type="GO" id="GO:0004806">
    <property type="term" value="F:triacylglycerol lipase activity"/>
    <property type="evidence" value="ECO:0007669"/>
    <property type="project" value="UniProtKB-EC"/>
</dbReference>
<evidence type="ECO:0000256" key="26">
    <source>
        <dbReference type="ARBA" id="ARBA00049345"/>
    </source>
</evidence>
<dbReference type="GO" id="GO:0005737">
    <property type="term" value="C:cytoplasm"/>
    <property type="evidence" value="ECO:0007669"/>
    <property type="project" value="TreeGrafter"/>
</dbReference>
<dbReference type="CTD" id="80339"/>
<dbReference type="FunFam" id="3.40.1090.10:FF:000042">
    <property type="entry name" value="Patatin-like phospholipase domain-containing 3"/>
    <property type="match status" value="1"/>
</dbReference>
<comment type="catalytic activity">
    <reaction evidence="31">
        <text>2 1-(9Z-octadecenoyl)-glycerol = 1,2-di-(9Z-octadecenoyl)-glycerol + glycerol</text>
        <dbReference type="Rhea" id="RHEA:38323"/>
        <dbReference type="ChEBI" id="CHEBI:17754"/>
        <dbReference type="ChEBI" id="CHEBI:52323"/>
        <dbReference type="ChEBI" id="CHEBI:75342"/>
    </reaction>
    <physiologicalReaction direction="left-to-right" evidence="31">
        <dbReference type="Rhea" id="RHEA:38324"/>
    </physiologicalReaction>
</comment>
<evidence type="ECO:0000256" key="19">
    <source>
        <dbReference type="ARBA" id="ARBA00023180"/>
    </source>
</evidence>
<comment type="catalytic activity">
    <reaction evidence="1">
        <text>1-(9Z-octadecenoyl)-sn-glycero-3-phosphate + hexadecanoyl-CoA = 1-(9Z)-octadecenoyl-2-hexadecanoyl-sn-glycero-3-phosphate + CoA</text>
        <dbReference type="Rhea" id="RHEA:37143"/>
        <dbReference type="ChEBI" id="CHEBI:57287"/>
        <dbReference type="ChEBI" id="CHEBI:57379"/>
        <dbReference type="ChEBI" id="CHEBI:74544"/>
        <dbReference type="ChEBI" id="CHEBI:74551"/>
    </reaction>
    <physiologicalReaction direction="left-to-right" evidence="1">
        <dbReference type="Rhea" id="RHEA:37144"/>
    </physiologicalReaction>
</comment>
<dbReference type="EC" id="2.3.1.51" evidence="7"/>
<evidence type="ECO:0000256" key="3">
    <source>
        <dbReference type="ARBA" id="ARBA00001141"/>
    </source>
</evidence>
<evidence type="ECO:0000256" key="1">
    <source>
        <dbReference type="ARBA" id="ARBA00000816"/>
    </source>
</evidence>
<evidence type="ECO:0000256" key="2">
    <source>
        <dbReference type="ARBA" id="ARBA00001024"/>
    </source>
</evidence>
<dbReference type="GO" id="GO:0004623">
    <property type="term" value="F:phospholipase A2 activity"/>
    <property type="evidence" value="ECO:0007669"/>
    <property type="project" value="UniProtKB-EC"/>
</dbReference>
<evidence type="ECO:0000256" key="5">
    <source>
        <dbReference type="ARBA" id="ARBA00004502"/>
    </source>
</evidence>
<comment type="subcellular location">
    <subcellularLocation>
        <location evidence="5">Lipid droplet</location>
    </subcellularLocation>
    <subcellularLocation>
        <location evidence="4">Membrane</location>
        <topology evidence="4">Single-pass membrane protein</topology>
    </subcellularLocation>
</comment>
<evidence type="ECO:0000256" key="42">
    <source>
        <dbReference type="SAM" id="Phobius"/>
    </source>
</evidence>
<evidence type="ECO:0000256" key="41">
    <source>
        <dbReference type="PROSITE-ProRule" id="PRU01161"/>
    </source>
</evidence>
<keyword evidence="44" id="KW-1185">Reference proteome</keyword>
<evidence type="ECO:0000256" key="39">
    <source>
        <dbReference type="ARBA" id="ARBA00080560"/>
    </source>
</evidence>
<accession>A0A6P5K053</accession>
<comment type="catalytic activity">
    <reaction evidence="2">
        <text>a triacylglycerol + H2O = a diacylglycerol + a fatty acid + H(+)</text>
        <dbReference type="Rhea" id="RHEA:12044"/>
        <dbReference type="ChEBI" id="CHEBI:15377"/>
        <dbReference type="ChEBI" id="CHEBI:15378"/>
        <dbReference type="ChEBI" id="CHEBI:17855"/>
        <dbReference type="ChEBI" id="CHEBI:18035"/>
        <dbReference type="ChEBI" id="CHEBI:28868"/>
        <dbReference type="EC" id="3.1.1.3"/>
    </reaction>
</comment>
<dbReference type="InterPro" id="IPR002641">
    <property type="entry name" value="PNPLA_dom"/>
</dbReference>
<evidence type="ECO:0000256" key="14">
    <source>
        <dbReference type="ARBA" id="ARBA00022801"/>
    </source>
</evidence>
<keyword evidence="13 42" id="KW-0812">Transmembrane</keyword>
<comment type="catalytic activity">
    <reaction evidence="32">
        <text>a 1-acylglycerol + a 1,2-diacylglycerol = a triacylglycerol + glycerol</text>
        <dbReference type="Rhea" id="RHEA:44436"/>
        <dbReference type="ChEBI" id="CHEBI:17754"/>
        <dbReference type="ChEBI" id="CHEBI:17855"/>
        <dbReference type="ChEBI" id="CHEBI:35759"/>
        <dbReference type="ChEBI" id="CHEBI:49172"/>
    </reaction>
</comment>
<keyword evidence="10" id="KW-0444">Lipid biosynthesis</keyword>
<keyword evidence="20" id="KW-0594">Phospholipid biosynthesis</keyword>
<evidence type="ECO:0000256" key="20">
    <source>
        <dbReference type="ARBA" id="ARBA00023209"/>
    </source>
</evidence>
<evidence type="ECO:0000256" key="12">
    <source>
        <dbReference type="ARBA" id="ARBA00022679"/>
    </source>
</evidence>
<dbReference type="PROSITE" id="PS51635">
    <property type="entry name" value="PNPLA"/>
    <property type="match status" value="1"/>
</dbReference>
<keyword evidence="19" id="KW-0325">Glycoprotein</keyword>
<comment type="pathway">
    <text evidence="36">Glycerolipid metabolism.</text>
</comment>
<evidence type="ECO:0000256" key="29">
    <source>
        <dbReference type="ARBA" id="ARBA00050373"/>
    </source>
</evidence>
<evidence type="ECO:0000256" key="7">
    <source>
        <dbReference type="ARBA" id="ARBA00013211"/>
    </source>
</evidence>
<evidence type="ECO:0000256" key="17">
    <source>
        <dbReference type="ARBA" id="ARBA00023098"/>
    </source>
</evidence>
<comment type="catalytic activity">
    <reaction evidence="33">
        <text>2 a 1-acylglycerol = a 1,2-diacylglycerol + glycerol</text>
        <dbReference type="Rhea" id="RHEA:44432"/>
        <dbReference type="ChEBI" id="CHEBI:17754"/>
        <dbReference type="ChEBI" id="CHEBI:35759"/>
        <dbReference type="ChEBI" id="CHEBI:49172"/>
    </reaction>
</comment>
<keyword evidence="14 41" id="KW-0378">Hydrolase</keyword>
<keyword evidence="17 41" id="KW-0443">Lipid metabolism</keyword>
<comment type="catalytic activity">
    <reaction evidence="25">
        <text>1-(9Z-octadecenoyl)-sn-glycero-3-phosphate + (5Z,8Z,11Z,14Z)-eicosatetraenoyl-CoA = 1-(9Z)-octadecenoyl-2-(5Z,8Z,11Z,14Z)-eicosatetraenoyl-sn-glycero-3-phosphate + CoA</text>
        <dbReference type="Rhea" id="RHEA:37443"/>
        <dbReference type="ChEBI" id="CHEBI:57287"/>
        <dbReference type="ChEBI" id="CHEBI:57368"/>
        <dbReference type="ChEBI" id="CHEBI:74544"/>
        <dbReference type="ChEBI" id="CHEBI:74928"/>
    </reaction>
    <physiologicalReaction direction="left-to-right" evidence="25">
        <dbReference type="Rhea" id="RHEA:37444"/>
    </physiologicalReaction>
</comment>
<evidence type="ECO:0000256" key="6">
    <source>
        <dbReference type="ARBA" id="ARBA00005189"/>
    </source>
</evidence>
<dbReference type="GO" id="GO:0001676">
    <property type="term" value="P:long-chain fatty acid metabolic process"/>
    <property type="evidence" value="ECO:0007669"/>
    <property type="project" value="UniProtKB-ARBA"/>
</dbReference>
<evidence type="ECO:0000256" key="27">
    <source>
        <dbReference type="ARBA" id="ARBA00049561"/>
    </source>
</evidence>
<keyword evidence="15" id="KW-0735">Signal-anchor</keyword>
<comment type="catalytic activity">
    <reaction evidence="28">
        <text>1-(9Z-octadecenoyl)-glycerol + 1,3-di-(9Z-octadecenoyl)-glycerol = 1,2,3-tri-(9Z-octadecenoyl)-glycerol + glycerol</text>
        <dbReference type="Rhea" id="RHEA:38331"/>
        <dbReference type="ChEBI" id="CHEBI:17754"/>
        <dbReference type="ChEBI" id="CHEBI:53753"/>
        <dbReference type="ChEBI" id="CHEBI:75342"/>
        <dbReference type="ChEBI" id="CHEBI:75735"/>
    </reaction>
    <physiologicalReaction direction="left-to-right" evidence="28">
        <dbReference type="Rhea" id="RHEA:38332"/>
    </physiologicalReaction>
</comment>
<evidence type="ECO:0000256" key="23">
    <source>
        <dbReference type="ARBA" id="ARBA00025707"/>
    </source>
</evidence>
<organism evidence="44 45">
    <name type="scientific">Phascolarctos cinereus</name>
    <name type="common">Koala</name>
    <dbReference type="NCBI Taxonomy" id="38626"/>
    <lineage>
        <taxon>Eukaryota</taxon>
        <taxon>Metazoa</taxon>
        <taxon>Chordata</taxon>
        <taxon>Craniata</taxon>
        <taxon>Vertebrata</taxon>
        <taxon>Euteleostomi</taxon>
        <taxon>Mammalia</taxon>
        <taxon>Metatheria</taxon>
        <taxon>Diprotodontia</taxon>
        <taxon>Phascolarctidae</taxon>
        <taxon>Phascolarctos</taxon>
    </lineage>
</organism>
<dbReference type="GO" id="GO:0005811">
    <property type="term" value="C:lipid droplet"/>
    <property type="evidence" value="ECO:0007669"/>
    <property type="project" value="UniProtKB-SubCell"/>
</dbReference>
<evidence type="ECO:0000256" key="10">
    <source>
        <dbReference type="ARBA" id="ARBA00022516"/>
    </source>
</evidence>
<proteinExistence type="predicted"/>
<keyword evidence="22" id="KW-0012">Acyltransferase</keyword>
<name>A0A6P5K053_PHACI</name>
<evidence type="ECO:0000256" key="11">
    <source>
        <dbReference type="ARBA" id="ARBA00022677"/>
    </source>
</evidence>
<evidence type="ECO:0000256" key="33">
    <source>
        <dbReference type="ARBA" id="ARBA00052543"/>
    </source>
</evidence>
<keyword evidence="18 42" id="KW-0472">Membrane</keyword>
<comment type="catalytic activity">
    <reaction evidence="27">
        <text>1-(9Z-octadecenoyl)-sn-glycero-3-phosphate + (9Z)-octadecenoyl-CoA = 1,2-di-(9Z-octadecenoyl)-sn-glycero-3-phosphate + CoA</text>
        <dbReference type="Rhea" id="RHEA:37131"/>
        <dbReference type="ChEBI" id="CHEBI:57287"/>
        <dbReference type="ChEBI" id="CHEBI:57387"/>
        <dbReference type="ChEBI" id="CHEBI:74544"/>
        <dbReference type="ChEBI" id="CHEBI:74546"/>
    </reaction>
    <physiologicalReaction direction="left-to-right" evidence="27">
        <dbReference type="Rhea" id="RHEA:37132"/>
    </physiologicalReaction>
</comment>
<gene>
    <name evidence="45" type="primary">PNPLA3</name>
</gene>
<dbReference type="GeneID" id="110205893"/>
<comment type="function">
    <text evidence="35">Specifically catalyzes coenzyme A (CoA)-dependent acylation of 1-acyl-sn-glycerol 3-phosphate (2-lysophosphatidic acid/LPA) to generate phosphatidic acid (PA), an important metabolic intermediate and precursor for both triglycerides and glycerophospholipids. Does not esterify other lysophospholipids. Acyl donors are long chain (at least C16) fatty acyl-CoAs: arachidonoyl-CoA, linoleoyl-CoA, oleoyl-CoA and at a lesser extent palmitoyl-CoA. Additionally possesses low triacylglycerol lipase and CoA-independent acylglycerol transacylase activities and thus may play a role in acyl-chain remodeling of triglycerides. In vitro may express hydrolytic activity against glycerolipids triacylglycerol, diacylglycerol and monoacylglycerol, with a strong preference for oleic acid as the acyl moiety. However, the triacylglycerol hydrolase activity is controversial and may be very low. Possesses phospholipase A2 activity.</text>
</comment>
<evidence type="ECO:0000313" key="44">
    <source>
        <dbReference type="Proteomes" id="UP000515140"/>
    </source>
</evidence>
<evidence type="ECO:0000256" key="25">
    <source>
        <dbReference type="ARBA" id="ARBA00048770"/>
    </source>
</evidence>
<sequence length="323" mass="36180">MAEQMRGWSLSFSGCGFMGFYYVGVTQCLSEHAPQLLRDAPKILGASGGALHCVTFLCGISLEHRLQILMDLVRSARKRNIGVLHPSFNLFTHIRDGLNEILPSNAHKLVSGKVVISLTRVSDGKNVLVSDFDSKEEIIDALVCSCFIPFYCGLIPPTFRGVRYVDGGVSNNVPLIDASTTITISPFYGEHDICPKVKSTNFLHVNLTNMSFRLCSGNFYLAARALFPPEQKVLGEICLRGYLDALRFLEEKALQKSLKEKGGYLAKILNCFPVRIISYMMLPCTLPVESVIFVGQRLLRWFPDMPDDLEWLQWAAYKIFRLA</sequence>
<dbReference type="Proteomes" id="UP000515140">
    <property type="component" value="Unplaced"/>
</dbReference>
<dbReference type="GO" id="GO:0035727">
    <property type="term" value="F:lysophosphatidic acid binding"/>
    <property type="evidence" value="ECO:0007669"/>
    <property type="project" value="UniProtKB-ARBA"/>
</dbReference>